<feature type="compositionally biased region" description="Pro residues" evidence="4">
    <location>
        <begin position="327"/>
        <end position="337"/>
    </location>
</feature>
<dbReference type="SMART" id="SM00667">
    <property type="entry name" value="LisH"/>
    <property type="match status" value="1"/>
</dbReference>
<proteinExistence type="predicted"/>
<dbReference type="Proteomes" id="UP000001645">
    <property type="component" value="Chromosome Z"/>
</dbReference>
<evidence type="ECO:0000256" key="1">
    <source>
        <dbReference type="ARBA" id="ARBA00004123"/>
    </source>
</evidence>
<keyword evidence="2" id="KW-0238">DNA-binding</keyword>
<keyword evidence="3" id="KW-0539">Nucleus</keyword>
<dbReference type="PANTHER" id="PTHR12610">
    <property type="entry name" value="SINGLE STRANDED DNA BINDING PROTEIN"/>
    <property type="match status" value="1"/>
</dbReference>
<evidence type="ECO:0000313" key="5">
    <source>
        <dbReference type="Ensembl" id="ENSMGAP00000029894.1"/>
    </source>
</evidence>
<accession>A0A803YDP7</accession>
<dbReference type="GO" id="GO:0045944">
    <property type="term" value="P:positive regulation of transcription by RNA polymerase II"/>
    <property type="evidence" value="ECO:0007669"/>
    <property type="project" value="TreeGrafter"/>
</dbReference>
<comment type="subcellular location">
    <subcellularLocation>
        <location evidence="1">Nucleus</location>
    </subcellularLocation>
</comment>
<dbReference type="Pfam" id="PF04503">
    <property type="entry name" value="SSDP"/>
    <property type="match status" value="1"/>
</dbReference>
<dbReference type="InterPro" id="IPR006594">
    <property type="entry name" value="LisH"/>
</dbReference>
<reference evidence="5" key="3">
    <citation type="submission" date="2025-09" db="UniProtKB">
        <authorList>
            <consortium name="Ensembl"/>
        </authorList>
    </citation>
    <scope>IDENTIFICATION</scope>
</reference>
<gene>
    <name evidence="5" type="primary">SSBP2</name>
</gene>
<name>A0A803YDP7_MELGA</name>
<evidence type="ECO:0000256" key="2">
    <source>
        <dbReference type="ARBA" id="ARBA00023125"/>
    </source>
</evidence>
<dbReference type="AlphaFoldDB" id="A0A803YDP7"/>
<dbReference type="PANTHER" id="PTHR12610:SF23">
    <property type="entry name" value="SINGLE-STRANDED DNA-BINDING PROTEIN 2"/>
    <property type="match status" value="1"/>
</dbReference>
<feature type="compositionally biased region" description="Gly residues" evidence="4">
    <location>
        <begin position="285"/>
        <end position="300"/>
    </location>
</feature>
<evidence type="ECO:0000256" key="3">
    <source>
        <dbReference type="ARBA" id="ARBA00023242"/>
    </source>
</evidence>
<dbReference type="GO" id="GO:0005634">
    <property type="term" value="C:nucleus"/>
    <property type="evidence" value="ECO:0007669"/>
    <property type="project" value="UniProtKB-SubCell"/>
</dbReference>
<dbReference type="GO" id="GO:0003697">
    <property type="term" value="F:single-stranded DNA binding"/>
    <property type="evidence" value="ECO:0007669"/>
    <property type="project" value="InterPro"/>
</dbReference>
<sequence length="442" mass="47223">MMKQKCREEREEKGDGKFVLSIDIKLSISQLPPHERRLLGDYLLIETLQTHLRTHKDKLRIQRTLCCGSHNDKQMPAVCAAHNFPPQVLSGGLARRGLAGERLALYVYEYLLHVGAQKSAQTFLSEIRWEKNITLGEPPGFLHSWWCVFWDLYCAAPERRETCEHSSEAKAFHDYSAAAAPSPVLGNIPPGDGMPVGPVPPGFFQPFMSPRYPGGPRPPLRIPNQALGGVPGSQPLLPSGMDPTRQQGHPNMGGPMQRMTPPRGMVPLGPQNYGGAMRPPLNALGGPGMPGMNMGPGGGRPWPNPTNANSIPYSSASPGNYVGPPGGGGPPGTPIMPSPADSTNSGDNMYTLMNAVPPGPNRPNFPMGPGSDGPMSGLGGMDSHHMNGSLGSGDMDSISKNSPSNMSMSNQPGTPRDDGEMGGNFLNPFQSESYSPSMTMSV</sequence>
<dbReference type="Ensembl" id="ENSMGAT00000021601.1">
    <property type="protein sequence ID" value="ENSMGAP00000029894.1"/>
    <property type="gene ID" value="ENSMGAG00000020044.1"/>
</dbReference>
<dbReference type="InterPro" id="IPR008116">
    <property type="entry name" value="SSDP_DNA-bd"/>
</dbReference>
<dbReference type="PROSITE" id="PS50896">
    <property type="entry name" value="LISH"/>
    <property type="match status" value="1"/>
</dbReference>
<dbReference type="PRINTS" id="PR01743">
    <property type="entry name" value="SSDNABINDING"/>
</dbReference>
<reference evidence="5" key="2">
    <citation type="submission" date="2025-08" db="UniProtKB">
        <authorList>
            <consortium name="Ensembl"/>
        </authorList>
    </citation>
    <scope>IDENTIFICATION</scope>
</reference>
<feature type="compositionally biased region" description="Polar residues" evidence="4">
    <location>
        <begin position="306"/>
        <end position="317"/>
    </location>
</feature>
<dbReference type="OrthoDB" id="5600002at2759"/>
<reference evidence="5 6" key="1">
    <citation type="journal article" date="2010" name="PLoS Biol.">
        <title>Multi-platform next-generation sequencing of the domestic turkey (Meleagris gallopavo): genome assembly and analysis.</title>
        <authorList>
            <person name="Dalloul R.A."/>
            <person name="Long J.A."/>
            <person name="Zimin A.V."/>
            <person name="Aslam L."/>
            <person name="Beal K."/>
            <person name="Blomberg L.A."/>
            <person name="Bouffard P."/>
            <person name="Burt D.W."/>
            <person name="Crasta O."/>
            <person name="Crooijmans R.P."/>
            <person name="Cooper K."/>
            <person name="Coulombe R.A."/>
            <person name="De S."/>
            <person name="Delany M.E."/>
            <person name="Dodgson J.B."/>
            <person name="Dong J.J."/>
            <person name="Evans C."/>
            <person name="Frederickson K.M."/>
            <person name="Flicek P."/>
            <person name="Florea L."/>
            <person name="Folkerts O."/>
            <person name="Groenen M.A."/>
            <person name="Harkins T.T."/>
            <person name="Herrero J."/>
            <person name="Hoffmann S."/>
            <person name="Megens H.J."/>
            <person name="Jiang A."/>
            <person name="de Jong P."/>
            <person name="Kaiser P."/>
            <person name="Kim H."/>
            <person name="Kim K.W."/>
            <person name="Kim S."/>
            <person name="Langenberger D."/>
            <person name="Lee M.K."/>
            <person name="Lee T."/>
            <person name="Mane S."/>
            <person name="Marcais G."/>
            <person name="Marz M."/>
            <person name="McElroy A.P."/>
            <person name="Modise T."/>
            <person name="Nefedov M."/>
            <person name="Notredame C."/>
            <person name="Paton I.R."/>
            <person name="Payne W.S."/>
            <person name="Pertea G."/>
            <person name="Prickett D."/>
            <person name="Puiu D."/>
            <person name="Qioa D."/>
            <person name="Raineri E."/>
            <person name="Ruffier M."/>
            <person name="Salzberg S.L."/>
            <person name="Schatz M.C."/>
            <person name="Scheuring C."/>
            <person name="Schmidt C.J."/>
            <person name="Schroeder S."/>
            <person name="Searle S.M."/>
            <person name="Smith E.J."/>
            <person name="Smith J."/>
            <person name="Sonstegard T.S."/>
            <person name="Stadler P.F."/>
            <person name="Tafer H."/>
            <person name="Tu Z.J."/>
            <person name="Van Tassell C.P."/>
            <person name="Vilella A.J."/>
            <person name="Williams K.P."/>
            <person name="Yorke J.A."/>
            <person name="Zhang L."/>
            <person name="Zhang H.B."/>
            <person name="Zhang X."/>
            <person name="Zhang Y."/>
            <person name="Reed K.M."/>
        </authorList>
    </citation>
    <scope>NUCLEOTIDE SEQUENCE [LARGE SCALE GENOMIC DNA]</scope>
</reference>
<organism evidence="5 6">
    <name type="scientific">Meleagris gallopavo</name>
    <name type="common">Wild turkey</name>
    <dbReference type="NCBI Taxonomy" id="9103"/>
    <lineage>
        <taxon>Eukaryota</taxon>
        <taxon>Metazoa</taxon>
        <taxon>Chordata</taxon>
        <taxon>Craniata</taxon>
        <taxon>Vertebrata</taxon>
        <taxon>Euteleostomi</taxon>
        <taxon>Archelosauria</taxon>
        <taxon>Archosauria</taxon>
        <taxon>Dinosauria</taxon>
        <taxon>Saurischia</taxon>
        <taxon>Theropoda</taxon>
        <taxon>Coelurosauria</taxon>
        <taxon>Aves</taxon>
        <taxon>Neognathae</taxon>
        <taxon>Galloanserae</taxon>
        <taxon>Galliformes</taxon>
        <taxon>Phasianidae</taxon>
        <taxon>Meleagridinae</taxon>
        <taxon>Meleagris</taxon>
    </lineage>
</organism>
<feature type="compositionally biased region" description="Low complexity" evidence="4">
    <location>
        <begin position="398"/>
        <end position="410"/>
    </location>
</feature>
<protein>
    <submittedName>
        <fullName evidence="5">Single stranded DNA binding protein 2</fullName>
    </submittedName>
</protein>
<feature type="region of interest" description="Disordered" evidence="4">
    <location>
        <begin position="276"/>
        <end position="442"/>
    </location>
</feature>
<feature type="compositionally biased region" description="Polar residues" evidence="4">
    <location>
        <begin position="427"/>
        <end position="442"/>
    </location>
</feature>
<keyword evidence="6" id="KW-1185">Reference proteome</keyword>
<feature type="region of interest" description="Disordered" evidence="4">
    <location>
        <begin position="227"/>
        <end position="252"/>
    </location>
</feature>
<evidence type="ECO:0000313" key="6">
    <source>
        <dbReference type="Proteomes" id="UP000001645"/>
    </source>
</evidence>
<evidence type="ECO:0000256" key="4">
    <source>
        <dbReference type="SAM" id="MobiDB-lite"/>
    </source>
</evidence>
<dbReference type="GeneTree" id="ENSGT00950000183049"/>